<feature type="transmembrane region" description="Helical" evidence="2">
    <location>
        <begin position="45"/>
        <end position="65"/>
    </location>
</feature>
<feature type="compositionally biased region" description="Polar residues" evidence="1">
    <location>
        <begin position="144"/>
        <end position="163"/>
    </location>
</feature>
<dbReference type="STRING" id="1121357.SAMN05661109_01539"/>
<feature type="region of interest" description="Disordered" evidence="1">
    <location>
        <begin position="144"/>
        <end position="182"/>
    </location>
</feature>
<feature type="transmembrane region" description="Helical" evidence="2">
    <location>
        <begin position="111"/>
        <end position="131"/>
    </location>
</feature>
<keyword evidence="2" id="KW-0472">Membrane</keyword>
<evidence type="ECO:0000256" key="2">
    <source>
        <dbReference type="SAM" id="Phobius"/>
    </source>
</evidence>
<keyword evidence="4" id="KW-1185">Reference proteome</keyword>
<dbReference type="Proteomes" id="UP000198929">
    <property type="component" value="Unassembled WGS sequence"/>
</dbReference>
<keyword evidence="2" id="KW-1133">Transmembrane helix</keyword>
<keyword evidence="2" id="KW-0812">Transmembrane</keyword>
<evidence type="ECO:0000256" key="1">
    <source>
        <dbReference type="SAM" id="MobiDB-lite"/>
    </source>
</evidence>
<accession>A0A1H9TT14</accession>
<gene>
    <name evidence="3" type="ORF">SAMN05661109_01539</name>
</gene>
<evidence type="ECO:0000313" key="4">
    <source>
        <dbReference type="Proteomes" id="UP000198929"/>
    </source>
</evidence>
<dbReference type="RefSeq" id="WP_092258583.1">
    <property type="nucleotide sequence ID" value="NZ_CP047199.1"/>
</dbReference>
<feature type="transmembrane region" description="Helical" evidence="2">
    <location>
        <begin position="72"/>
        <end position="91"/>
    </location>
</feature>
<proteinExistence type="predicted"/>
<protein>
    <submittedName>
        <fullName evidence="3">Uncharacterized protein</fullName>
    </submittedName>
</protein>
<dbReference type="AlphaFoldDB" id="A0A1H9TT14"/>
<feature type="compositionally biased region" description="Low complexity" evidence="1">
    <location>
        <begin position="164"/>
        <end position="173"/>
    </location>
</feature>
<name>A0A1H9TT14_9CORY</name>
<dbReference type="EMBL" id="FOGQ01000006">
    <property type="protein sequence ID" value="SES00182.1"/>
    <property type="molecule type" value="Genomic_DNA"/>
</dbReference>
<evidence type="ECO:0000313" key="3">
    <source>
        <dbReference type="EMBL" id="SES00182.1"/>
    </source>
</evidence>
<organism evidence="3 4">
    <name type="scientific">Corynebacterium cystitidis DSM 20524</name>
    <dbReference type="NCBI Taxonomy" id="1121357"/>
    <lineage>
        <taxon>Bacteria</taxon>
        <taxon>Bacillati</taxon>
        <taxon>Actinomycetota</taxon>
        <taxon>Actinomycetes</taxon>
        <taxon>Mycobacteriales</taxon>
        <taxon>Corynebacteriaceae</taxon>
        <taxon>Corynebacterium</taxon>
    </lineage>
</organism>
<reference evidence="4" key="1">
    <citation type="submission" date="2016-10" db="EMBL/GenBank/DDBJ databases">
        <authorList>
            <person name="Varghese N."/>
            <person name="Submissions S."/>
        </authorList>
    </citation>
    <scope>NUCLEOTIDE SEQUENCE [LARGE SCALE GENOMIC DNA]</scope>
    <source>
        <strain evidence="4">DSM 20524</strain>
    </source>
</reference>
<sequence>MQNFGLLAARILTASYLIGLAFPRTLRSYRFLPYSEVAYILRGDFGFLAGIVPWICVILAILLLIGLGTRMVGGLAWLPVALLALYALNSGPAGVASLSFDRLTMYVLPPLALPIIISILFISVGGGDWAVDRFLKKNHNTAQAQNSIAPHPSSPTTGFNPPTQQHYYGQPPQLQHPPGPHP</sequence>